<evidence type="ECO:0000313" key="2">
    <source>
        <dbReference type="EMBL" id="KAK5062858.1"/>
    </source>
</evidence>
<feature type="region of interest" description="Disordered" evidence="1">
    <location>
        <begin position="37"/>
        <end position="95"/>
    </location>
</feature>
<feature type="compositionally biased region" description="Low complexity" evidence="1">
    <location>
        <begin position="41"/>
        <end position="55"/>
    </location>
</feature>
<dbReference type="AlphaFoldDB" id="A0AAV9NNV8"/>
<keyword evidence="3" id="KW-1185">Reference proteome</keyword>
<dbReference type="RefSeq" id="XP_064711130.1">
    <property type="nucleotide sequence ID" value="XM_064848506.1"/>
</dbReference>
<name>A0AAV9NNV8_9EURO</name>
<sequence length="649" mass="72572">MPKEEQKTTFIVTTSSAHGAWYPEKKSTLSLINSHVANRKAQQASQRRAQSSRSVRQARPRKHPSVDTNGPSLIGEGESQSEAEPLSNAQPNERPGWSLEELEDIFGEQNKTEAAPQNSTAKIQYGQRLTIRPNASDIENPPTLSRASSYQIIQAQQNTRLHQSINEDSKLKPVIWDHAARTHESVSRLPHRAAAQRQLNRDPQETVSIGDPSHQPIAAYTSAPPTILKQVESILDPFLRLSIKVSTFEQQLLHFYLTEGRQVLYGTSANPAYCPALHLASRGLLQRSPAYVETHIAMAEHILCGLRSEQVTANFFRRRADAYKTVGDLVLNPGAEFDDQLCGLICLQTAEHTIGRTDLQAVHLKAMHELVERRGGIQFFLRAQRPESALTEPVEYSNQYMFAKIDVQGNNDLLARAKDDVLGNLRRIRLWTLRIQGLHIDATPSAGLELQERRAYQSTLTTIKSYMSTIISKYLRKDNTPYHQAASTFNLLFTLCTTLVAYDLGPDPTSQFLLSIQTMMENSTDKQSTKETFGGAEEHSELSGLHPCTIVCLVSQLRKNLTKQTRSQTPNSPSLTSYNTIDSFTLEVFLSSSSIGAMTLFPFLEFGTRLRLCRGLLRSALSVCDMTMGETFGEAELQDLDLEISRAYQ</sequence>
<gene>
    <name evidence="2" type="ORF">LTR84_004933</name>
</gene>
<proteinExistence type="predicted"/>
<protein>
    <submittedName>
        <fullName evidence="2">Uncharacterized protein</fullName>
    </submittedName>
</protein>
<feature type="compositionally biased region" description="Polar residues" evidence="1">
    <location>
        <begin position="78"/>
        <end position="91"/>
    </location>
</feature>
<evidence type="ECO:0000313" key="3">
    <source>
        <dbReference type="Proteomes" id="UP001358417"/>
    </source>
</evidence>
<organism evidence="2 3">
    <name type="scientific">Exophiala bonariae</name>
    <dbReference type="NCBI Taxonomy" id="1690606"/>
    <lineage>
        <taxon>Eukaryota</taxon>
        <taxon>Fungi</taxon>
        <taxon>Dikarya</taxon>
        <taxon>Ascomycota</taxon>
        <taxon>Pezizomycotina</taxon>
        <taxon>Eurotiomycetes</taxon>
        <taxon>Chaetothyriomycetidae</taxon>
        <taxon>Chaetothyriales</taxon>
        <taxon>Herpotrichiellaceae</taxon>
        <taxon>Exophiala</taxon>
    </lineage>
</organism>
<accession>A0AAV9NNV8</accession>
<dbReference type="EMBL" id="JAVRRD010000002">
    <property type="protein sequence ID" value="KAK5062858.1"/>
    <property type="molecule type" value="Genomic_DNA"/>
</dbReference>
<reference evidence="2 3" key="1">
    <citation type="submission" date="2023-08" db="EMBL/GenBank/DDBJ databases">
        <title>Black Yeasts Isolated from many extreme environments.</title>
        <authorList>
            <person name="Coleine C."/>
            <person name="Stajich J.E."/>
            <person name="Selbmann L."/>
        </authorList>
    </citation>
    <scope>NUCLEOTIDE SEQUENCE [LARGE SCALE GENOMIC DNA]</scope>
    <source>
        <strain evidence="2 3">CCFEE 5792</strain>
    </source>
</reference>
<dbReference type="Proteomes" id="UP001358417">
    <property type="component" value="Unassembled WGS sequence"/>
</dbReference>
<evidence type="ECO:0000256" key="1">
    <source>
        <dbReference type="SAM" id="MobiDB-lite"/>
    </source>
</evidence>
<comment type="caution">
    <text evidence="2">The sequence shown here is derived from an EMBL/GenBank/DDBJ whole genome shotgun (WGS) entry which is preliminary data.</text>
</comment>
<dbReference type="GeneID" id="89973111"/>